<reference evidence="1" key="2">
    <citation type="submission" date="2020-05" db="UniProtKB">
        <authorList>
            <consortium name="EnsemblMetazoa"/>
        </authorList>
    </citation>
    <scope>IDENTIFICATION</scope>
    <source>
        <strain evidence="1">IAEA</strain>
    </source>
</reference>
<dbReference type="EMBL" id="JXJN01007350">
    <property type="status" value="NOT_ANNOTATED_CDS"/>
    <property type="molecule type" value="Genomic_DNA"/>
</dbReference>
<accession>A0A1B0B1W8</accession>
<dbReference type="Proteomes" id="UP000092460">
    <property type="component" value="Unassembled WGS sequence"/>
</dbReference>
<dbReference type="AlphaFoldDB" id="A0A1B0B1W8"/>
<keyword evidence="2" id="KW-1185">Reference proteome</keyword>
<name>A0A1B0B1W8_9MUSC</name>
<proteinExistence type="predicted"/>
<reference evidence="2" key="1">
    <citation type="submission" date="2015-01" db="EMBL/GenBank/DDBJ databases">
        <authorList>
            <person name="Aksoy S."/>
            <person name="Warren W."/>
            <person name="Wilson R.K."/>
        </authorList>
    </citation>
    <scope>NUCLEOTIDE SEQUENCE [LARGE SCALE GENOMIC DNA]</scope>
    <source>
        <strain evidence="2">IAEA</strain>
    </source>
</reference>
<protein>
    <submittedName>
        <fullName evidence="1">Uncharacterized protein</fullName>
    </submittedName>
</protein>
<organism evidence="1 2">
    <name type="scientific">Glossina palpalis gambiensis</name>
    <dbReference type="NCBI Taxonomy" id="67801"/>
    <lineage>
        <taxon>Eukaryota</taxon>
        <taxon>Metazoa</taxon>
        <taxon>Ecdysozoa</taxon>
        <taxon>Arthropoda</taxon>
        <taxon>Hexapoda</taxon>
        <taxon>Insecta</taxon>
        <taxon>Pterygota</taxon>
        <taxon>Neoptera</taxon>
        <taxon>Endopterygota</taxon>
        <taxon>Diptera</taxon>
        <taxon>Brachycera</taxon>
        <taxon>Muscomorpha</taxon>
        <taxon>Hippoboscoidea</taxon>
        <taxon>Glossinidae</taxon>
        <taxon>Glossina</taxon>
    </lineage>
</organism>
<evidence type="ECO:0000313" key="2">
    <source>
        <dbReference type="Proteomes" id="UP000092460"/>
    </source>
</evidence>
<dbReference type="EMBL" id="JXJN01007349">
    <property type="status" value="NOT_ANNOTATED_CDS"/>
    <property type="molecule type" value="Genomic_DNA"/>
</dbReference>
<evidence type="ECO:0000313" key="1">
    <source>
        <dbReference type="EnsemblMetazoa" id="GPPI016196-PA"/>
    </source>
</evidence>
<dbReference type="VEuPathDB" id="VectorBase:GPPI016196"/>
<dbReference type="EnsemblMetazoa" id="GPPI016196-RA">
    <property type="protein sequence ID" value="GPPI016196-PA"/>
    <property type="gene ID" value="GPPI016196"/>
</dbReference>
<sequence length="174" mass="19234">MFETSTNFELLPQPYGNFILPQTPDLCEPYRKEFCKTEVFLELQSSSEPAIPVRHEAKALQSEHGVPVSKACKKLEPNVTSSPLPLQRTAMELLDFQIVPGIETSSVRFIRTLNTTAESSSTSSGDSNNLSDTSAWLAFLFFLAFLAVRLPETVAAEEVDDSPWSSLLSLTLFG</sequence>